<gene>
    <name evidence="2" type="ORF">PCOR1329_LOCUS26215</name>
</gene>
<evidence type="ECO:0000313" key="2">
    <source>
        <dbReference type="EMBL" id="CAK0826297.1"/>
    </source>
</evidence>
<name>A0ABN9S3F8_9DINO</name>
<reference evidence="2" key="1">
    <citation type="submission" date="2023-10" db="EMBL/GenBank/DDBJ databases">
        <authorList>
            <person name="Chen Y."/>
            <person name="Shah S."/>
            <person name="Dougan E. K."/>
            <person name="Thang M."/>
            <person name="Chan C."/>
        </authorList>
    </citation>
    <scope>NUCLEOTIDE SEQUENCE [LARGE SCALE GENOMIC DNA]</scope>
</reference>
<accession>A0ABN9S3F8</accession>
<sequence length="422" mass="47270">MVSAGRRVAARTGGDIDALREHMEETKKAMDTAVRNLQAQVATINNGLANLSNQVTSSFEAISKQVEVRIATVEGTVNQHTSEINSLKMQISRLQTLLGDIQSERPTPKPIDQSFNREIDPSILAIRSRNVIPKQNMFNALKPWLERNNLAESDFVIEGDPASKKFSIRIGGSRSYAERKVAQCMSSLKRTDGQYERFAALDVDGQHSELFISGDKNSCMVRRELALKKARLTFTQLHPNIKVFGDKNTGELSHMWKPILKVEARPGDDPPVVHFAAANLQAIGVDINGLRLALDRIFANETVPKMNFVKEYRRGQDPIFMKALGKMTELQVSDPTHYNAQHRLLTSIDRQFVSFTGWILNQLCVSGEVLGLPEVFLHPKYSEVLQKISELCDIDSLTPPLALDFVTRMMQEAAKIARNTML</sequence>
<protein>
    <submittedName>
        <fullName evidence="2">Uncharacterized protein</fullName>
    </submittedName>
</protein>
<evidence type="ECO:0000313" key="3">
    <source>
        <dbReference type="Proteomes" id="UP001189429"/>
    </source>
</evidence>
<organism evidence="2 3">
    <name type="scientific">Prorocentrum cordatum</name>
    <dbReference type="NCBI Taxonomy" id="2364126"/>
    <lineage>
        <taxon>Eukaryota</taxon>
        <taxon>Sar</taxon>
        <taxon>Alveolata</taxon>
        <taxon>Dinophyceae</taxon>
        <taxon>Prorocentrales</taxon>
        <taxon>Prorocentraceae</taxon>
        <taxon>Prorocentrum</taxon>
    </lineage>
</organism>
<comment type="caution">
    <text evidence="2">The sequence shown here is derived from an EMBL/GenBank/DDBJ whole genome shotgun (WGS) entry which is preliminary data.</text>
</comment>
<evidence type="ECO:0000256" key="1">
    <source>
        <dbReference type="SAM" id="Coils"/>
    </source>
</evidence>
<proteinExistence type="predicted"/>
<feature type="coiled-coil region" evidence="1">
    <location>
        <begin position="16"/>
        <end position="104"/>
    </location>
</feature>
<dbReference type="EMBL" id="CAUYUJ010009281">
    <property type="protein sequence ID" value="CAK0826297.1"/>
    <property type="molecule type" value="Genomic_DNA"/>
</dbReference>
<dbReference type="Proteomes" id="UP001189429">
    <property type="component" value="Unassembled WGS sequence"/>
</dbReference>
<keyword evidence="1" id="KW-0175">Coiled coil</keyword>
<dbReference type="Gene3D" id="1.20.5.300">
    <property type="match status" value="1"/>
</dbReference>
<keyword evidence="3" id="KW-1185">Reference proteome</keyword>
<feature type="non-terminal residue" evidence="2">
    <location>
        <position position="422"/>
    </location>
</feature>